<dbReference type="EMBL" id="QPJW01000004">
    <property type="protein sequence ID" value="RCX19594.1"/>
    <property type="molecule type" value="Genomic_DNA"/>
</dbReference>
<dbReference type="PROSITE" id="PS01124">
    <property type="entry name" value="HTH_ARAC_FAMILY_2"/>
    <property type="match status" value="1"/>
</dbReference>
<reference evidence="5 6" key="1">
    <citation type="submission" date="2018-07" db="EMBL/GenBank/DDBJ databases">
        <title>Genomic Encyclopedia of Type Strains, Phase III (KMG-III): the genomes of soil and plant-associated and newly described type strains.</title>
        <authorList>
            <person name="Whitman W."/>
        </authorList>
    </citation>
    <scope>NUCLEOTIDE SEQUENCE [LARGE SCALE GENOMIC DNA]</scope>
    <source>
        <strain evidence="5 6">CECT 8333</strain>
    </source>
</reference>
<comment type="caution">
    <text evidence="5">The sequence shown here is derived from an EMBL/GenBank/DDBJ whole genome shotgun (WGS) entry which is preliminary data.</text>
</comment>
<dbReference type="GO" id="GO:0003700">
    <property type="term" value="F:DNA-binding transcription factor activity"/>
    <property type="evidence" value="ECO:0007669"/>
    <property type="project" value="InterPro"/>
</dbReference>
<keyword evidence="6" id="KW-1185">Reference proteome</keyword>
<evidence type="ECO:0000256" key="3">
    <source>
        <dbReference type="ARBA" id="ARBA00023163"/>
    </source>
</evidence>
<keyword evidence="2" id="KW-0238">DNA-binding</keyword>
<dbReference type="RefSeq" id="WP_114496861.1">
    <property type="nucleotide sequence ID" value="NZ_QPJW01000004.1"/>
</dbReference>
<dbReference type="Pfam" id="PF12833">
    <property type="entry name" value="HTH_18"/>
    <property type="match status" value="1"/>
</dbReference>
<dbReference type="Proteomes" id="UP000253090">
    <property type="component" value="Unassembled WGS sequence"/>
</dbReference>
<dbReference type="GO" id="GO:0043565">
    <property type="term" value="F:sequence-specific DNA binding"/>
    <property type="evidence" value="ECO:0007669"/>
    <property type="project" value="InterPro"/>
</dbReference>
<dbReference type="SUPFAM" id="SSF51182">
    <property type="entry name" value="RmlC-like cupins"/>
    <property type="match status" value="1"/>
</dbReference>
<evidence type="ECO:0000256" key="1">
    <source>
        <dbReference type="ARBA" id="ARBA00023015"/>
    </source>
</evidence>
<evidence type="ECO:0000313" key="6">
    <source>
        <dbReference type="Proteomes" id="UP000253090"/>
    </source>
</evidence>
<keyword evidence="1" id="KW-0805">Transcription regulation</keyword>
<feature type="domain" description="HTH araC/xylS-type" evidence="4">
    <location>
        <begin position="189"/>
        <end position="287"/>
    </location>
</feature>
<keyword evidence="3" id="KW-0804">Transcription</keyword>
<dbReference type="OrthoDB" id="9799319at2"/>
<dbReference type="SUPFAM" id="SSF46689">
    <property type="entry name" value="Homeodomain-like"/>
    <property type="match status" value="2"/>
</dbReference>
<dbReference type="PANTHER" id="PTHR43280:SF28">
    <property type="entry name" value="HTH-TYPE TRANSCRIPTIONAL ACTIVATOR RHAS"/>
    <property type="match status" value="1"/>
</dbReference>
<dbReference type="SMART" id="SM00342">
    <property type="entry name" value="HTH_ARAC"/>
    <property type="match status" value="1"/>
</dbReference>
<dbReference type="InterPro" id="IPR011051">
    <property type="entry name" value="RmlC_Cupin_sf"/>
</dbReference>
<dbReference type="InterPro" id="IPR013096">
    <property type="entry name" value="Cupin_2"/>
</dbReference>
<dbReference type="Gene3D" id="1.10.10.60">
    <property type="entry name" value="Homeodomain-like"/>
    <property type="match status" value="2"/>
</dbReference>
<evidence type="ECO:0000259" key="4">
    <source>
        <dbReference type="PROSITE" id="PS01124"/>
    </source>
</evidence>
<dbReference type="InterPro" id="IPR018062">
    <property type="entry name" value="HTH_AraC-typ_CS"/>
</dbReference>
<name>A0A369BIS0_9BACL</name>
<dbReference type="PROSITE" id="PS00041">
    <property type="entry name" value="HTH_ARAC_FAMILY_1"/>
    <property type="match status" value="1"/>
</dbReference>
<dbReference type="InterPro" id="IPR009057">
    <property type="entry name" value="Homeodomain-like_sf"/>
</dbReference>
<organism evidence="5 6">
    <name type="scientific">Fontibacillus phaseoli</name>
    <dbReference type="NCBI Taxonomy" id="1416533"/>
    <lineage>
        <taxon>Bacteria</taxon>
        <taxon>Bacillati</taxon>
        <taxon>Bacillota</taxon>
        <taxon>Bacilli</taxon>
        <taxon>Bacillales</taxon>
        <taxon>Paenibacillaceae</taxon>
        <taxon>Fontibacillus</taxon>
    </lineage>
</organism>
<dbReference type="Gene3D" id="2.60.120.10">
    <property type="entry name" value="Jelly Rolls"/>
    <property type="match status" value="1"/>
</dbReference>
<proteinExistence type="predicted"/>
<accession>A0A369BIS0</accession>
<evidence type="ECO:0000256" key="2">
    <source>
        <dbReference type="ARBA" id="ARBA00023125"/>
    </source>
</evidence>
<dbReference type="PANTHER" id="PTHR43280">
    <property type="entry name" value="ARAC-FAMILY TRANSCRIPTIONAL REGULATOR"/>
    <property type="match status" value="1"/>
</dbReference>
<dbReference type="InterPro" id="IPR014710">
    <property type="entry name" value="RmlC-like_jellyroll"/>
</dbReference>
<gene>
    <name evidence="5" type="ORF">DFP94_10445</name>
</gene>
<sequence>MSLYLEIPQLDKHFPFRSFINKGDVLVYPHWHKEIEIIYVTQGSLELGINDTSIRMKQGEVQFINGGDVHYFLASPDSERVVIQFDLSFFQEVSVLSGQERPLRDVFTEMEQSSWNWPEETAAKMLSLIKSVYEEETDREEGYAYIIKAKLFEMLTLILREVPRSTTPRRSRISEKTVSQSKGTLWKLERIFEYVEHHYQEAVSLKSVAEYMGFSPYYFAKLFKKNTGMTFVTFLNEYRLNKAKWILLNEDNPMTEVAEAAGFSSVKTFHHFFKNATGTSPLKYRRTISGNKTART</sequence>
<protein>
    <submittedName>
        <fullName evidence="5">AraC family transcriptional regulator</fullName>
    </submittedName>
</protein>
<dbReference type="InterPro" id="IPR018060">
    <property type="entry name" value="HTH_AraC"/>
</dbReference>
<dbReference type="Pfam" id="PF07883">
    <property type="entry name" value="Cupin_2"/>
    <property type="match status" value="1"/>
</dbReference>
<dbReference type="AlphaFoldDB" id="A0A369BIS0"/>
<evidence type="ECO:0000313" key="5">
    <source>
        <dbReference type="EMBL" id="RCX19594.1"/>
    </source>
</evidence>